<organism evidence="3 4">
    <name type="scientific">Sandaracinus amylolyticus</name>
    <dbReference type="NCBI Taxonomy" id="927083"/>
    <lineage>
        <taxon>Bacteria</taxon>
        <taxon>Pseudomonadati</taxon>
        <taxon>Myxococcota</taxon>
        <taxon>Polyangia</taxon>
        <taxon>Polyangiales</taxon>
        <taxon>Sandaracinaceae</taxon>
        <taxon>Sandaracinus</taxon>
    </lineage>
</organism>
<dbReference type="EMBL" id="CP011125">
    <property type="protein sequence ID" value="AKF10042.1"/>
    <property type="molecule type" value="Genomic_DNA"/>
</dbReference>
<evidence type="ECO:0000313" key="3">
    <source>
        <dbReference type="EMBL" id="AKF10042.1"/>
    </source>
</evidence>
<feature type="compositionally biased region" description="Pro residues" evidence="1">
    <location>
        <begin position="39"/>
        <end position="52"/>
    </location>
</feature>
<dbReference type="KEGG" id="samy:DB32_007191"/>
<accession>A0A0F6W8E8</accession>
<feature type="signal peptide" evidence="2">
    <location>
        <begin position="1"/>
        <end position="19"/>
    </location>
</feature>
<evidence type="ECO:0000313" key="4">
    <source>
        <dbReference type="Proteomes" id="UP000034883"/>
    </source>
</evidence>
<dbReference type="STRING" id="927083.DB32_007191"/>
<protein>
    <submittedName>
        <fullName evidence="3">Uncharacterized protein</fullName>
    </submittedName>
</protein>
<dbReference type="RefSeq" id="WP_053237042.1">
    <property type="nucleotide sequence ID" value="NZ_CP011125.1"/>
</dbReference>
<evidence type="ECO:0000256" key="2">
    <source>
        <dbReference type="SAM" id="SignalP"/>
    </source>
</evidence>
<feature type="chain" id="PRO_5002511837" evidence="2">
    <location>
        <begin position="20"/>
        <end position="373"/>
    </location>
</feature>
<proteinExistence type="predicted"/>
<name>A0A0F6W8E8_9BACT</name>
<dbReference type="Proteomes" id="UP000034883">
    <property type="component" value="Chromosome"/>
</dbReference>
<keyword evidence="2" id="KW-0732">Signal</keyword>
<gene>
    <name evidence="3" type="ORF">DB32_007191</name>
</gene>
<feature type="region of interest" description="Disordered" evidence="1">
    <location>
        <begin position="21"/>
        <end position="80"/>
    </location>
</feature>
<dbReference type="AlphaFoldDB" id="A0A0F6W8E8"/>
<reference evidence="3 4" key="1">
    <citation type="submission" date="2015-03" db="EMBL/GenBank/DDBJ databases">
        <title>Genome assembly of Sandaracinus amylolyticus DSM 53668.</title>
        <authorList>
            <person name="Sharma G."/>
            <person name="Subramanian S."/>
        </authorList>
    </citation>
    <scope>NUCLEOTIDE SEQUENCE [LARGE SCALE GENOMIC DNA]</scope>
    <source>
        <strain evidence="3 4">DSM 53668</strain>
    </source>
</reference>
<evidence type="ECO:0000256" key="1">
    <source>
        <dbReference type="SAM" id="MobiDB-lite"/>
    </source>
</evidence>
<sequence>MRAIVVVSFVLALASSAVAQDAVPDETVVEEPTVGEATPPDPAPEPVVPAPQEPLSLGGGASLSRPPPQPEPLFEDRPPVVRGTRLLDQRWGDAADGRVEPLLASASFAFFAGRVRGADTFAIAPSMGLRLALTDELDLSATWALAYGVTSVRGEFDGGDDEPEPYQGDVERVEPGNPTLTFSWAPRWESIALRVGLGFALPVAALAQAPTDAASAAQRDASEIVHDAMLGMYGGRDPWRFLPERIAFFLPARIAFGGDLVAGAVDAAGGFTLPVLGGAGDVEAVLQLAGEVAFSVVPELLRAGLRGSIAAWGLGGANERFQPALEPWVRVALGPAFATLRATLALGGDLGFGSADSELWAIHVGGGAALERE</sequence>
<keyword evidence="4" id="KW-1185">Reference proteome</keyword>